<feature type="transmembrane region" description="Helical" evidence="2">
    <location>
        <begin position="261"/>
        <end position="285"/>
    </location>
</feature>
<comment type="caution">
    <text evidence="3">The sequence shown here is derived from an EMBL/GenBank/DDBJ whole genome shotgun (WGS) entry which is preliminary data.</text>
</comment>
<keyword evidence="4" id="KW-1185">Reference proteome</keyword>
<protein>
    <submittedName>
        <fullName evidence="3">Uncharacterized protein</fullName>
    </submittedName>
</protein>
<name>A0AA40D3Q5_9PEZI</name>
<dbReference type="Pfam" id="PF20246">
    <property type="entry name" value="DUF6601"/>
    <property type="match status" value="1"/>
</dbReference>
<feature type="compositionally biased region" description="Polar residues" evidence="1">
    <location>
        <begin position="44"/>
        <end position="66"/>
    </location>
</feature>
<feature type="transmembrane region" description="Helical" evidence="2">
    <location>
        <begin position="305"/>
        <end position="327"/>
    </location>
</feature>
<sequence>MFSLDSLSRHNARLMYSAARLPRESHPTPSSPVSPMAAHEQTRPRANQSAGGTESEDTTVPGQPTIALNDNAGIASFLTTDISTERLNRLYSLLFLTGKPENISPLHHQAIKGRTIIITERPDLHLIWNCDRIFIKPLPKYLLSHSFWEAHLHHRPGRLEIATPTLCSPKDTLRLEAQGFLRTYSRLIRHESDFNMAQSLGLLPRSLDWAGWSHFIQAYAYLRDTQVARRYHYGELRLPRLNAWTMMIHGERYFQVHYDQLSFFSCFGAPYLLLFGAVTVMLAALQTAVQMVPEGGPYREFANSFVPMSIALTTAGLLSFPVLWFMFTMRELWLFIFRHRSLAL</sequence>
<dbReference type="AlphaFoldDB" id="A0AA40D3Q5"/>
<dbReference type="PANTHER" id="PTHR34414">
    <property type="entry name" value="HET DOMAIN-CONTAINING PROTEIN-RELATED"/>
    <property type="match status" value="1"/>
</dbReference>
<dbReference type="EMBL" id="JAULSY010000189">
    <property type="protein sequence ID" value="KAK0659164.1"/>
    <property type="molecule type" value="Genomic_DNA"/>
</dbReference>
<evidence type="ECO:0000313" key="4">
    <source>
        <dbReference type="Proteomes" id="UP001174997"/>
    </source>
</evidence>
<keyword evidence="2" id="KW-0812">Transmembrane</keyword>
<organism evidence="3 4">
    <name type="scientific">Cercophora samala</name>
    <dbReference type="NCBI Taxonomy" id="330535"/>
    <lineage>
        <taxon>Eukaryota</taxon>
        <taxon>Fungi</taxon>
        <taxon>Dikarya</taxon>
        <taxon>Ascomycota</taxon>
        <taxon>Pezizomycotina</taxon>
        <taxon>Sordariomycetes</taxon>
        <taxon>Sordariomycetidae</taxon>
        <taxon>Sordariales</taxon>
        <taxon>Lasiosphaeriaceae</taxon>
        <taxon>Cercophora</taxon>
    </lineage>
</organism>
<feature type="region of interest" description="Disordered" evidence="1">
    <location>
        <begin position="18"/>
        <end position="66"/>
    </location>
</feature>
<dbReference type="PANTHER" id="PTHR34414:SF1">
    <property type="entry name" value="SUBTILISIN-LIKE SERINE PROTEASE"/>
    <property type="match status" value="1"/>
</dbReference>
<dbReference type="Proteomes" id="UP001174997">
    <property type="component" value="Unassembled WGS sequence"/>
</dbReference>
<keyword evidence="2" id="KW-0472">Membrane</keyword>
<keyword evidence="2" id="KW-1133">Transmembrane helix</keyword>
<evidence type="ECO:0000256" key="1">
    <source>
        <dbReference type="SAM" id="MobiDB-lite"/>
    </source>
</evidence>
<gene>
    <name evidence="3" type="ORF">QBC41DRAFT_331646</name>
</gene>
<evidence type="ECO:0000256" key="2">
    <source>
        <dbReference type="SAM" id="Phobius"/>
    </source>
</evidence>
<dbReference type="InterPro" id="IPR046536">
    <property type="entry name" value="DUF6601"/>
</dbReference>
<proteinExistence type="predicted"/>
<evidence type="ECO:0000313" key="3">
    <source>
        <dbReference type="EMBL" id="KAK0659164.1"/>
    </source>
</evidence>
<accession>A0AA40D3Q5</accession>
<reference evidence="3" key="1">
    <citation type="submission" date="2023-06" db="EMBL/GenBank/DDBJ databases">
        <title>Genome-scale phylogeny and comparative genomics of the fungal order Sordariales.</title>
        <authorList>
            <consortium name="Lawrence Berkeley National Laboratory"/>
            <person name="Hensen N."/>
            <person name="Bonometti L."/>
            <person name="Westerberg I."/>
            <person name="Brannstrom I.O."/>
            <person name="Guillou S."/>
            <person name="Cros-Aarteil S."/>
            <person name="Calhoun S."/>
            <person name="Haridas S."/>
            <person name="Kuo A."/>
            <person name="Mondo S."/>
            <person name="Pangilinan J."/>
            <person name="Riley R."/>
            <person name="Labutti K."/>
            <person name="Andreopoulos B."/>
            <person name="Lipzen A."/>
            <person name="Chen C."/>
            <person name="Yanf M."/>
            <person name="Daum C."/>
            <person name="Ng V."/>
            <person name="Clum A."/>
            <person name="Steindorff A."/>
            <person name="Ohm R."/>
            <person name="Martin F."/>
            <person name="Silar P."/>
            <person name="Natvig D."/>
            <person name="Lalanne C."/>
            <person name="Gautier V."/>
            <person name="Ament-Velasquez S.L."/>
            <person name="Kruys A."/>
            <person name="Hutchinson M.I."/>
            <person name="Powell A.J."/>
            <person name="Barry K."/>
            <person name="Miller A.N."/>
            <person name="Grigoriev I.V."/>
            <person name="Debuchy R."/>
            <person name="Gladieux P."/>
            <person name="Thoren M.H."/>
            <person name="Johannesson H."/>
        </authorList>
    </citation>
    <scope>NUCLEOTIDE SEQUENCE</scope>
    <source>
        <strain evidence="3">CBS 307.81</strain>
    </source>
</reference>